<dbReference type="EMBL" id="KV425997">
    <property type="protein sequence ID" value="KZV93033.1"/>
    <property type="molecule type" value="Genomic_DNA"/>
</dbReference>
<evidence type="ECO:0000313" key="3">
    <source>
        <dbReference type="Proteomes" id="UP000077266"/>
    </source>
</evidence>
<feature type="compositionally biased region" description="Acidic residues" evidence="1">
    <location>
        <begin position="101"/>
        <end position="114"/>
    </location>
</feature>
<gene>
    <name evidence="2" type="ORF">EXIGLDRAFT_717682</name>
</gene>
<organism evidence="2 3">
    <name type="scientific">Exidia glandulosa HHB12029</name>
    <dbReference type="NCBI Taxonomy" id="1314781"/>
    <lineage>
        <taxon>Eukaryota</taxon>
        <taxon>Fungi</taxon>
        <taxon>Dikarya</taxon>
        <taxon>Basidiomycota</taxon>
        <taxon>Agaricomycotina</taxon>
        <taxon>Agaricomycetes</taxon>
        <taxon>Auriculariales</taxon>
        <taxon>Exidiaceae</taxon>
        <taxon>Exidia</taxon>
    </lineage>
</organism>
<dbReference type="AlphaFoldDB" id="A0A165I812"/>
<evidence type="ECO:0000313" key="2">
    <source>
        <dbReference type="EMBL" id="KZV93033.1"/>
    </source>
</evidence>
<reference evidence="2 3" key="1">
    <citation type="journal article" date="2016" name="Mol. Biol. Evol.">
        <title>Comparative Genomics of Early-Diverging Mushroom-Forming Fungi Provides Insights into the Origins of Lignocellulose Decay Capabilities.</title>
        <authorList>
            <person name="Nagy L.G."/>
            <person name="Riley R."/>
            <person name="Tritt A."/>
            <person name="Adam C."/>
            <person name="Daum C."/>
            <person name="Floudas D."/>
            <person name="Sun H."/>
            <person name="Yadav J.S."/>
            <person name="Pangilinan J."/>
            <person name="Larsson K.H."/>
            <person name="Matsuura K."/>
            <person name="Barry K."/>
            <person name="Labutti K."/>
            <person name="Kuo R."/>
            <person name="Ohm R.A."/>
            <person name="Bhattacharya S.S."/>
            <person name="Shirouzu T."/>
            <person name="Yoshinaga Y."/>
            <person name="Martin F.M."/>
            <person name="Grigoriev I.V."/>
            <person name="Hibbett D.S."/>
        </authorList>
    </citation>
    <scope>NUCLEOTIDE SEQUENCE [LARGE SCALE GENOMIC DNA]</scope>
    <source>
        <strain evidence="2 3">HHB12029</strain>
    </source>
</reference>
<sequence>MSNPIATAPKLELLPTTSIGTADAGPGLDALSGSKDAPSADLPTDSSTRTPSHTSIGDDAEQQTPYSTNADASSKVAIDDDDAAAAIYKKSNDGTSVGEQSSEDQEIDDIDAEDPPIARGPYTSPRSRRGGASRGSHGSGCRCIIS</sequence>
<name>A0A165I812_EXIGL</name>
<feature type="compositionally biased region" description="Low complexity" evidence="1">
    <location>
        <begin position="134"/>
        <end position="146"/>
    </location>
</feature>
<feature type="region of interest" description="Disordered" evidence="1">
    <location>
        <begin position="89"/>
        <end position="146"/>
    </location>
</feature>
<protein>
    <submittedName>
        <fullName evidence="2">Uncharacterized protein</fullName>
    </submittedName>
</protein>
<dbReference type="Proteomes" id="UP000077266">
    <property type="component" value="Unassembled WGS sequence"/>
</dbReference>
<proteinExistence type="predicted"/>
<keyword evidence="3" id="KW-1185">Reference proteome</keyword>
<evidence type="ECO:0000256" key="1">
    <source>
        <dbReference type="SAM" id="MobiDB-lite"/>
    </source>
</evidence>
<feature type="region of interest" description="Disordered" evidence="1">
    <location>
        <begin position="1"/>
        <end position="77"/>
    </location>
</feature>
<accession>A0A165I812</accession>
<dbReference type="InParanoid" id="A0A165I812"/>
<feature type="compositionally biased region" description="Polar residues" evidence="1">
    <location>
        <begin position="44"/>
        <end position="55"/>
    </location>
</feature>